<sequence length="538" mass="60826">MEPSRRSEDDWQGLINEFVVCKQKLESKKDAFLILSKELDTCQQERDQYQLMANQLRERHQGLKKKYRELIDGDPSLPPEKRNQVNLAQLLRDSKDKNHQLSEEVKELKQRLVEAQGDNKLLRMTITKQRLGDEEVGARHFAAHEREDLVQQLETAREQNHVLENSVRSLTDELQDVRAERDVFQQKAHRLNVEINHIVGNDEIRFLDIDALCVENRYLHERLSQLQQEANLLKTNLTKYKSALECRKNSTISGKANSSALTGVLSARQVKELLLSEENGCSLPVTPQSISDLKSLATALLETIHEKNMVIQHQRQINKILGNRVAELEKKLKTLEMSGLWRLPGLTYNVSLGINGGKDTIIIRDTIQSVGHKDDSAENTIPEQQNSPDAGNTDCEKTNTFESQSAAPSEEYSEHSEQNHTEDPTDDKRENPETEIPNDITQIPVDLTPSPNQEESPSDYLSTALERNTAHPPATPQITLETTQSLDGHGDESDGHQGLDETVKCFITEDSSSDADAKGQQVNNQPNLETEVLHNNVN</sequence>
<dbReference type="FunCoup" id="A0A3P8UU41">
    <property type="interactions" value="297"/>
</dbReference>
<keyword evidence="2 3" id="KW-0175">Coiled coil</keyword>
<proteinExistence type="inferred from homology"/>
<dbReference type="RefSeq" id="XP_008315093.1">
    <property type="nucleotide sequence ID" value="XM_008316871.3"/>
</dbReference>
<dbReference type="GeneTree" id="ENSGT00390000015958"/>
<feature type="compositionally biased region" description="Basic and acidic residues" evidence="4">
    <location>
        <begin position="412"/>
        <end position="432"/>
    </location>
</feature>
<feature type="region of interest" description="Disordered" evidence="4">
    <location>
        <begin position="372"/>
        <end position="538"/>
    </location>
</feature>
<dbReference type="OMA" id="QDAMDPS"/>
<reference evidence="5 6" key="1">
    <citation type="journal article" date="2014" name="Nat. Genet.">
        <title>Whole-genome sequence of a flatfish provides insights into ZW sex chromosome evolution and adaptation to a benthic lifestyle.</title>
        <authorList>
            <person name="Chen S."/>
            <person name="Zhang G."/>
            <person name="Shao C."/>
            <person name="Huang Q."/>
            <person name="Liu G."/>
            <person name="Zhang P."/>
            <person name="Song W."/>
            <person name="An N."/>
            <person name="Chalopin D."/>
            <person name="Volff J.N."/>
            <person name="Hong Y."/>
            <person name="Li Q."/>
            <person name="Sha Z."/>
            <person name="Zhou H."/>
            <person name="Xie M."/>
            <person name="Yu Q."/>
            <person name="Liu Y."/>
            <person name="Xiang H."/>
            <person name="Wang N."/>
            <person name="Wu K."/>
            <person name="Yang C."/>
            <person name="Zhou Q."/>
            <person name="Liao X."/>
            <person name="Yang L."/>
            <person name="Hu Q."/>
            <person name="Zhang J."/>
            <person name="Meng L."/>
            <person name="Jin L."/>
            <person name="Tian Y."/>
            <person name="Lian J."/>
            <person name="Yang J."/>
            <person name="Miao G."/>
            <person name="Liu S."/>
            <person name="Liang Z."/>
            <person name="Yan F."/>
            <person name="Li Y."/>
            <person name="Sun B."/>
            <person name="Zhang H."/>
            <person name="Zhang J."/>
            <person name="Zhu Y."/>
            <person name="Du M."/>
            <person name="Zhao Y."/>
            <person name="Schartl M."/>
            <person name="Tang Q."/>
            <person name="Wang J."/>
        </authorList>
    </citation>
    <scope>NUCLEOTIDE SEQUENCE</scope>
</reference>
<feature type="compositionally biased region" description="Polar residues" evidence="4">
    <location>
        <begin position="520"/>
        <end position="538"/>
    </location>
</feature>
<dbReference type="KEGG" id="csem:103383654"/>
<reference evidence="5" key="3">
    <citation type="submission" date="2025-09" db="UniProtKB">
        <authorList>
            <consortium name="Ensembl"/>
        </authorList>
    </citation>
    <scope>IDENTIFICATION</scope>
</reference>
<organism evidence="5 6">
    <name type="scientific">Cynoglossus semilaevis</name>
    <name type="common">Tongue sole</name>
    <dbReference type="NCBI Taxonomy" id="244447"/>
    <lineage>
        <taxon>Eukaryota</taxon>
        <taxon>Metazoa</taxon>
        <taxon>Chordata</taxon>
        <taxon>Craniata</taxon>
        <taxon>Vertebrata</taxon>
        <taxon>Euteleostomi</taxon>
        <taxon>Actinopterygii</taxon>
        <taxon>Neopterygii</taxon>
        <taxon>Teleostei</taxon>
        <taxon>Neoteleostei</taxon>
        <taxon>Acanthomorphata</taxon>
        <taxon>Carangaria</taxon>
        <taxon>Pleuronectiformes</taxon>
        <taxon>Pleuronectoidei</taxon>
        <taxon>Cynoglossidae</taxon>
        <taxon>Cynoglossinae</taxon>
        <taxon>Cynoglossus</taxon>
    </lineage>
</organism>
<dbReference type="InParanoid" id="A0A3P8UU41"/>
<evidence type="ECO:0000256" key="1">
    <source>
        <dbReference type="ARBA" id="ARBA00005872"/>
    </source>
</evidence>
<dbReference type="PANTHER" id="PTHR21682:SF2">
    <property type="entry name" value="COILED-COIL DOMAIN-CONTAINING PROTEIN 149"/>
    <property type="match status" value="1"/>
</dbReference>
<feature type="compositionally biased region" description="Polar residues" evidence="4">
    <location>
        <begin position="449"/>
        <end position="461"/>
    </location>
</feature>
<dbReference type="Proteomes" id="UP000265120">
    <property type="component" value="Chromosome 9"/>
</dbReference>
<evidence type="ECO:0000256" key="2">
    <source>
        <dbReference type="ARBA" id="ARBA00023054"/>
    </source>
</evidence>
<protein>
    <submittedName>
        <fullName evidence="5">Coiled-coil domain containing 149b</fullName>
    </submittedName>
</protein>
<dbReference type="Ensembl" id="ENSCSET00000006772.1">
    <property type="protein sequence ID" value="ENSCSEP00000006698.1"/>
    <property type="gene ID" value="ENSCSEG00000004335.1"/>
</dbReference>
<evidence type="ECO:0000256" key="3">
    <source>
        <dbReference type="SAM" id="Coils"/>
    </source>
</evidence>
<comment type="similarity">
    <text evidence="1">Belongs to the CCDC149 family.</text>
</comment>
<evidence type="ECO:0000313" key="5">
    <source>
        <dbReference type="Ensembl" id="ENSCSEP00000006698.1"/>
    </source>
</evidence>
<evidence type="ECO:0000256" key="4">
    <source>
        <dbReference type="SAM" id="MobiDB-lite"/>
    </source>
</evidence>
<evidence type="ECO:0000313" key="6">
    <source>
        <dbReference type="Proteomes" id="UP000265120"/>
    </source>
</evidence>
<feature type="coiled-coil region" evidence="3">
    <location>
        <begin position="39"/>
        <end position="243"/>
    </location>
</feature>
<dbReference type="InterPro" id="IPR019179">
    <property type="entry name" value="CC149"/>
</dbReference>
<dbReference type="Pfam" id="PF09789">
    <property type="entry name" value="CC149"/>
    <property type="match status" value="1"/>
</dbReference>
<dbReference type="AlphaFoldDB" id="A0A3P8UU41"/>
<feature type="compositionally biased region" description="Polar residues" evidence="4">
    <location>
        <begin position="378"/>
        <end position="390"/>
    </location>
</feature>
<dbReference type="OrthoDB" id="5917629at2759"/>
<feature type="compositionally biased region" description="Basic and acidic residues" evidence="4">
    <location>
        <begin position="488"/>
        <end position="503"/>
    </location>
</feature>
<dbReference type="STRING" id="244447.ENSCSEP00000006698"/>
<feature type="compositionally biased region" description="Polar residues" evidence="4">
    <location>
        <begin position="476"/>
        <end position="486"/>
    </location>
</feature>
<keyword evidence="6" id="KW-1185">Reference proteome</keyword>
<dbReference type="PANTHER" id="PTHR21682">
    <property type="entry name" value="COILED-COIL DOMAIN-CONTAINING PROTEIN 149"/>
    <property type="match status" value="1"/>
</dbReference>
<reference evidence="5" key="2">
    <citation type="submission" date="2025-08" db="UniProtKB">
        <authorList>
            <consortium name="Ensembl"/>
        </authorList>
    </citation>
    <scope>IDENTIFICATION</scope>
</reference>
<name>A0A3P8UU41_CYNSE</name>
<accession>A0A3P8UU41</accession>
<dbReference type="GeneID" id="103383654"/>